<dbReference type="Gene3D" id="1.20.1250.20">
    <property type="entry name" value="MFS general substrate transporter like domains"/>
    <property type="match status" value="2"/>
</dbReference>
<keyword evidence="3" id="KW-1003">Cell membrane</keyword>
<feature type="transmembrane region" description="Helical" evidence="7">
    <location>
        <begin position="512"/>
        <end position="530"/>
    </location>
</feature>
<feature type="transmembrane region" description="Helical" evidence="7">
    <location>
        <begin position="536"/>
        <end position="554"/>
    </location>
</feature>
<feature type="domain" description="Major facilitator superfamily (MFS) profile" evidence="8">
    <location>
        <begin position="24"/>
        <end position="558"/>
    </location>
</feature>
<evidence type="ECO:0000256" key="7">
    <source>
        <dbReference type="SAM" id="Phobius"/>
    </source>
</evidence>
<dbReference type="EMBL" id="JBBUTH010000011">
    <property type="protein sequence ID" value="MEK8053548.1"/>
    <property type="molecule type" value="Genomic_DNA"/>
</dbReference>
<evidence type="ECO:0000256" key="2">
    <source>
        <dbReference type="ARBA" id="ARBA00022448"/>
    </source>
</evidence>
<feature type="transmembrane region" description="Helical" evidence="7">
    <location>
        <begin position="162"/>
        <end position="184"/>
    </location>
</feature>
<evidence type="ECO:0000313" key="10">
    <source>
        <dbReference type="Proteomes" id="UP001365405"/>
    </source>
</evidence>
<evidence type="ECO:0000256" key="4">
    <source>
        <dbReference type="ARBA" id="ARBA00022692"/>
    </source>
</evidence>
<keyword evidence="4 7" id="KW-0812">Transmembrane</keyword>
<keyword evidence="10" id="KW-1185">Reference proteome</keyword>
<accession>A0ABU9CP04</accession>
<dbReference type="PANTHER" id="PTHR43045:SF7">
    <property type="entry name" value="MAJOR FACILITATOR SUPERFAMILY TRANSPORTER"/>
    <property type="match status" value="1"/>
</dbReference>
<organism evidence="9 10">
    <name type="scientific">Pseudaquabacterium inlustre</name>
    <dbReference type="NCBI Taxonomy" id="2984192"/>
    <lineage>
        <taxon>Bacteria</taxon>
        <taxon>Pseudomonadati</taxon>
        <taxon>Pseudomonadota</taxon>
        <taxon>Betaproteobacteria</taxon>
        <taxon>Burkholderiales</taxon>
        <taxon>Sphaerotilaceae</taxon>
        <taxon>Pseudaquabacterium</taxon>
    </lineage>
</organism>
<evidence type="ECO:0000313" key="9">
    <source>
        <dbReference type="EMBL" id="MEK8053548.1"/>
    </source>
</evidence>
<protein>
    <submittedName>
        <fullName evidence="9">MFS transporter</fullName>
    </submittedName>
</protein>
<keyword evidence="5 7" id="KW-1133">Transmembrane helix</keyword>
<evidence type="ECO:0000256" key="6">
    <source>
        <dbReference type="ARBA" id="ARBA00023136"/>
    </source>
</evidence>
<dbReference type="Proteomes" id="UP001365405">
    <property type="component" value="Unassembled WGS sequence"/>
</dbReference>
<feature type="transmembrane region" description="Helical" evidence="7">
    <location>
        <begin position="196"/>
        <end position="217"/>
    </location>
</feature>
<dbReference type="InterPro" id="IPR005828">
    <property type="entry name" value="MFS_sugar_transport-like"/>
</dbReference>
<evidence type="ECO:0000256" key="3">
    <source>
        <dbReference type="ARBA" id="ARBA00022475"/>
    </source>
</evidence>
<gene>
    <name evidence="9" type="ORF">AACH10_25050</name>
</gene>
<name>A0ABU9CP04_9BURK</name>
<proteinExistence type="predicted"/>
<feature type="transmembrane region" description="Helical" evidence="7">
    <location>
        <begin position="465"/>
        <end position="491"/>
    </location>
</feature>
<evidence type="ECO:0000256" key="1">
    <source>
        <dbReference type="ARBA" id="ARBA00004651"/>
    </source>
</evidence>
<dbReference type="RefSeq" id="WP_341413272.1">
    <property type="nucleotide sequence ID" value="NZ_JBBUTH010000011.1"/>
</dbReference>
<evidence type="ECO:0000256" key="5">
    <source>
        <dbReference type="ARBA" id="ARBA00022989"/>
    </source>
</evidence>
<feature type="transmembrane region" description="Helical" evidence="7">
    <location>
        <begin position="95"/>
        <end position="114"/>
    </location>
</feature>
<dbReference type="PANTHER" id="PTHR43045">
    <property type="entry name" value="SHIKIMATE TRANSPORTER"/>
    <property type="match status" value="1"/>
</dbReference>
<feature type="transmembrane region" description="Helical" evidence="7">
    <location>
        <begin position="289"/>
        <end position="307"/>
    </location>
</feature>
<dbReference type="PROSITE" id="PS50850">
    <property type="entry name" value="MFS"/>
    <property type="match status" value="1"/>
</dbReference>
<dbReference type="InterPro" id="IPR020846">
    <property type="entry name" value="MFS_dom"/>
</dbReference>
<keyword evidence="2" id="KW-0813">Transport</keyword>
<keyword evidence="6 7" id="KW-0472">Membrane</keyword>
<reference evidence="9 10" key="1">
    <citation type="submission" date="2024-04" db="EMBL/GenBank/DDBJ databases">
        <title>Novel species of the genus Ideonella isolated from streams.</title>
        <authorList>
            <person name="Lu H."/>
        </authorList>
    </citation>
    <scope>NUCLEOTIDE SEQUENCE [LARGE SCALE GENOMIC DNA]</scope>
    <source>
        <strain evidence="9 10">DXS22W</strain>
    </source>
</reference>
<sequence>MATAQMGMKGGGAAAPMTAEEKKVIFASSLGTVFEWYDFYLYGSLAAIIAKQFFSGLDPSAAFIFALLAFAAGFIVRPFGALVFGRLGDMIGRKYTFLVTILIMGMSTFIVGVLPTYASIGVAAPVILIALRMLQGLALGGEYGGAATYVAEHAPHGRRGAYTAWIQTTATLGLFLSLMVILGTRTAIGEAAFSDWGWRVPFIVSILLLAISVWIRLSMNESPAFKKMKEEGKVSKAPLSESFGQWKNLKIVILALFGLVAGQAVVWYSGQFYALFFLANVLKVDGPTANILVAVSLIIGTPFFVVFGSLSDKIGRKPIIMAGLLLAIVTYFPLFTALTNAANPKLAAAQANAKVTVTAAAGDCSFQGNPVAREIDFTKSCDIAKRYLAQQSVSYTNVAAAAAGPAVIQIGDKQITAPVATVVNQKFDEASTKSIAAFKKEVSEALKAAGYPAKADPIVPLSANWWKIVAILSILVIYVTMVYGPIAAMLVELFPTRIRYTSMSLPYHIGNGWFGGLMPTIAFAMVAANGDMYYGLWYPIIIASITLVIGVLFVKETKDVDIYARD</sequence>
<dbReference type="SUPFAM" id="SSF103473">
    <property type="entry name" value="MFS general substrate transporter"/>
    <property type="match status" value="2"/>
</dbReference>
<comment type="caution">
    <text evidence="9">The sequence shown here is derived from an EMBL/GenBank/DDBJ whole genome shotgun (WGS) entry which is preliminary data.</text>
</comment>
<dbReference type="Pfam" id="PF00083">
    <property type="entry name" value="Sugar_tr"/>
    <property type="match status" value="1"/>
</dbReference>
<comment type="subcellular location">
    <subcellularLocation>
        <location evidence="1">Cell membrane</location>
        <topology evidence="1">Multi-pass membrane protein</topology>
    </subcellularLocation>
</comment>
<feature type="transmembrane region" description="Helical" evidence="7">
    <location>
        <begin position="120"/>
        <end position="141"/>
    </location>
</feature>
<feature type="transmembrane region" description="Helical" evidence="7">
    <location>
        <begin position="319"/>
        <end position="338"/>
    </location>
</feature>
<dbReference type="InterPro" id="IPR036259">
    <property type="entry name" value="MFS_trans_sf"/>
</dbReference>
<feature type="transmembrane region" description="Helical" evidence="7">
    <location>
        <begin position="251"/>
        <end position="269"/>
    </location>
</feature>
<dbReference type="CDD" id="cd17369">
    <property type="entry name" value="MFS_ShiA_like"/>
    <property type="match status" value="1"/>
</dbReference>
<dbReference type="PROSITE" id="PS00217">
    <property type="entry name" value="SUGAR_TRANSPORT_2"/>
    <property type="match status" value="1"/>
</dbReference>
<dbReference type="InterPro" id="IPR005829">
    <property type="entry name" value="Sugar_transporter_CS"/>
</dbReference>
<evidence type="ECO:0000259" key="8">
    <source>
        <dbReference type="PROSITE" id="PS50850"/>
    </source>
</evidence>
<feature type="transmembrane region" description="Helical" evidence="7">
    <location>
        <begin position="61"/>
        <end position="83"/>
    </location>
</feature>